<sequence length="211" mass="24710">MSDTADADGEDAQNEAFENARTEETFENAEQDVVAVDPDDEPVGLVNRLDAHTGEGTRHRAFTCLLFDEDGRIMLAQRAGRKRLWDTYWDGTVASHPVEGQSQKEATRERLEEELGITPDQYDDLEVTDRFEYKRRYLDEGLEWEVCAVLQATLHDTSFDRDQDEVEGVVWVDYEDLYENPRYYRQLRLCPWFEIAMRRDFEGNEPLDQRE</sequence>
<feature type="region of interest" description="Disordered" evidence="11">
    <location>
        <begin position="1"/>
        <end position="32"/>
    </location>
</feature>
<comment type="similarity">
    <text evidence="2 10">Belongs to the IPP isomerase type 1 family.</text>
</comment>
<evidence type="ECO:0000256" key="8">
    <source>
        <dbReference type="ARBA" id="ARBA00023229"/>
    </source>
</evidence>
<evidence type="ECO:0000256" key="2">
    <source>
        <dbReference type="ARBA" id="ARBA00007579"/>
    </source>
</evidence>
<evidence type="ECO:0000256" key="9">
    <source>
        <dbReference type="ARBA" id="ARBA00023235"/>
    </source>
</evidence>
<comment type="function">
    <text evidence="10">Catalyzes the 1,3-allylic rearrangement of the homoallylic substrate isopentenyl (IPP) to its highly electrophilic allylic isomer, dimethylallyl diphosphate (DMAPP).</text>
</comment>
<dbReference type="CDD" id="cd02885">
    <property type="entry name" value="NUDIX_IPP_Isomerase"/>
    <property type="match status" value="1"/>
</dbReference>
<name>A0ABD5Z8R8_9EURY</name>
<evidence type="ECO:0000256" key="3">
    <source>
        <dbReference type="ARBA" id="ARBA00012057"/>
    </source>
</evidence>
<evidence type="ECO:0000256" key="1">
    <source>
        <dbReference type="ARBA" id="ARBA00004826"/>
    </source>
</evidence>
<comment type="cofactor">
    <cofactor evidence="10">
        <name>Mg(2+)</name>
        <dbReference type="ChEBI" id="CHEBI:18420"/>
    </cofactor>
    <text evidence="10">Binds 1 Mg(2+) ion per subunit. The magnesium ion binds only when substrate is bound.</text>
</comment>
<comment type="caution">
    <text evidence="10">Lacks conserved residue(s) required for the propagation of feature annotation.</text>
</comment>
<dbReference type="InterPro" id="IPR015797">
    <property type="entry name" value="NUDIX_hydrolase-like_dom_sf"/>
</dbReference>
<keyword evidence="5 10" id="KW-0479">Metal-binding</keyword>
<gene>
    <name evidence="10" type="primary">idi</name>
    <name evidence="13" type="ORF">ACFQJ9_19430</name>
</gene>
<comment type="caution">
    <text evidence="13">The sequence shown here is derived from an EMBL/GenBank/DDBJ whole genome shotgun (WGS) entry which is preliminary data.</text>
</comment>
<comment type="cofactor">
    <cofactor evidence="10">
        <name>Mn(2+)</name>
        <dbReference type="ChEBI" id="CHEBI:29035"/>
    </cofactor>
    <text evidence="10">Binds 1 Mn(2+) ion per subunit.</text>
</comment>
<dbReference type="PIRSF" id="PIRSF018427">
    <property type="entry name" value="Isopntndiph_ism"/>
    <property type="match status" value="1"/>
</dbReference>
<keyword evidence="8 10" id="KW-0414">Isoprene biosynthesis</keyword>
<feature type="binding site" evidence="10">
    <location>
        <position position="114"/>
    </location>
    <ligand>
        <name>Mg(2+)</name>
        <dbReference type="ChEBI" id="CHEBI:18420"/>
    </ligand>
</feature>
<dbReference type="InterPro" id="IPR011876">
    <property type="entry name" value="IsopentenylPP_isomerase_typ1"/>
</dbReference>
<keyword evidence="7 10" id="KW-0464">Manganese</keyword>
<dbReference type="PANTHER" id="PTHR10885:SF0">
    <property type="entry name" value="ISOPENTENYL-DIPHOSPHATE DELTA-ISOMERASE"/>
    <property type="match status" value="1"/>
</dbReference>
<dbReference type="Pfam" id="PF00293">
    <property type="entry name" value="NUDIX"/>
    <property type="match status" value="1"/>
</dbReference>
<dbReference type="GO" id="GO:0046872">
    <property type="term" value="F:metal ion binding"/>
    <property type="evidence" value="ECO:0007669"/>
    <property type="project" value="UniProtKB-KW"/>
</dbReference>
<feature type="compositionally biased region" description="Acidic residues" evidence="11">
    <location>
        <begin position="1"/>
        <end position="13"/>
    </location>
</feature>
<protein>
    <recommendedName>
        <fullName evidence="3 10">Isopentenyl-diphosphate Delta-isomerase</fullName>
        <shortName evidence="10">IPP isomerase</shortName>
        <ecNumber evidence="3 10">5.3.3.2</ecNumber>
    </recommendedName>
    <alternativeName>
        <fullName evidence="10">IPP:DMAPP isomerase</fullName>
    </alternativeName>
    <alternativeName>
        <fullName evidence="10">Isopentenyl pyrophosphate isomerase</fullName>
    </alternativeName>
</protein>
<evidence type="ECO:0000256" key="6">
    <source>
        <dbReference type="ARBA" id="ARBA00022842"/>
    </source>
</evidence>
<organism evidence="13 14">
    <name type="scientific">Halospeciosus flavus</name>
    <dbReference type="NCBI Taxonomy" id="3032283"/>
    <lineage>
        <taxon>Archaea</taxon>
        <taxon>Methanobacteriati</taxon>
        <taxon>Methanobacteriota</taxon>
        <taxon>Stenosarchaea group</taxon>
        <taxon>Halobacteria</taxon>
        <taxon>Halobacteriales</taxon>
        <taxon>Halobacteriaceae</taxon>
        <taxon>Halospeciosus</taxon>
    </lineage>
</organism>
<dbReference type="InterPro" id="IPR056375">
    <property type="entry name" value="Idi_bact"/>
</dbReference>
<dbReference type="InterPro" id="IPR000086">
    <property type="entry name" value="NUDIX_hydrolase_dom"/>
</dbReference>
<dbReference type="GO" id="GO:0005737">
    <property type="term" value="C:cytoplasm"/>
    <property type="evidence" value="ECO:0007669"/>
    <property type="project" value="UniProtKB-SubCell"/>
</dbReference>
<evidence type="ECO:0000256" key="11">
    <source>
        <dbReference type="SAM" id="MobiDB-lite"/>
    </source>
</evidence>
<comment type="pathway">
    <text evidence="1 10">Isoprenoid biosynthesis; dimethylallyl diphosphate biosynthesis; dimethylallyl diphosphate from isopentenyl diphosphate: step 1/1.</text>
</comment>
<dbReference type="PROSITE" id="PS51462">
    <property type="entry name" value="NUDIX"/>
    <property type="match status" value="1"/>
</dbReference>
<feature type="domain" description="Nudix hydrolase" evidence="12">
    <location>
        <begin position="57"/>
        <end position="194"/>
    </location>
</feature>
<evidence type="ECO:0000256" key="4">
    <source>
        <dbReference type="ARBA" id="ARBA00022490"/>
    </source>
</evidence>
<dbReference type="AlphaFoldDB" id="A0ABD5Z8R8"/>
<reference evidence="13 14" key="1">
    <citation type="journal article" date="2019" name="Int. J. Syst. Evol. Microbiol.">
        <title>The Global Catalogue of Microorganisms (GCM) 10K type strain sequencing project: providing services to taxonomists for standard genome sequencing and annotation.</title>
        <authorList>
            <consortium name="The Broad Institute Genomics Platform"/>
            <consortium name="The Broad Institute Genome Sequencing Center for Infectious Disease"/>
            <person name="Wu L."/>
            <person name="Ma J."/>
        </authorList>
    </citation>
    <scope>NUCLEOTIDE SEQUENCE [LARGE SCALE GENOMIC DNA]</scope>
    <source>
        <strain evidence="13 14">XZGYJ-43</strain>
    </source>
</reference>
<evidence type="ECO:0000256" key="10">
    <source>
        <dbReference type="HAMAP-Rule" id="MF_00202"/>
    </source>
</evidence>
<keyword evidence="9 10" id="KW-0413">Isomerase</keyword>
<feature type="binding site" evidence="10">
    <location>
        <position position="96"/>
    </location>
    <ligand>
        <name>Mn(2+)</name>
        <dbReference type="ChEBI" id="CHEBI:29035"/>
    </ligand>
</feature>
<dbReference type="SUPFAM" id="SSF55811">
    <property type="entry name" value="Nudix"/>
    <property type="match status" value="1"/>
</dbReference>
<proteinExistence type="inferred from homology"/>
<evidence type="ECO:0000259" key="12">
    <source>
        <dbReference type="PROSITE" id="PS51462"/>
    </source>
</evidence>
<evidence type="ECO:0000313" key="13">
    <source>
        <dbReference type="EMBL" id="MFC7201551.1"/>
    </source>
</evidence>
<feature type="binding site" evidence="10">
    <location>
        <position position="145"/>
    </location>
    <ligand>
        <name>Mn(2+)</name>
        <dbReference type="ChEBI" id="CHEBI:29035"/>
    </ligand>
</feature>
<dbReference type="GO" id="GO:0004452">
    <property type="term" value="F:isopentenyl-diphosphate delta-isomerase activity"/>
    <property type="evidence" value="ECO:0007669"/>
    <property type="project" value="UniProtKB-UniRule"/>
</dbReference>
<dbReference type="PANTHER" id="PTHR10885">
    <property type="entry name" value="ISOPENTENYL-DIPHOSPHATE DELTA-ISOMERASE"/>
    <property type="match status" value="1"/>
</dbReference>
<comment type="catalytic activity">
    <reaction evidence="10">
        <text>isopentenyl diphosphate = dimethylallyl diphosphate</text>
        <dbReference type="Rhea" id="RHEA:23284"/>
        <dbReference type="ChEBI" id="CHEBI:57623"/>
        <dbReference type="ChEBI" id="CHEBI:128769"/>
        <dbReference type="EC" id="5.3.3.2"/>
    </reaction>
</comment>
<feature type="binding site" evidence="10">
    <location>
        <position position="52"/>
    </location>
    <ligand>
        <name>Mn(2+)</name>
        <dbReference type="ChEBI" id="CHEBI:29035"/>
    </ligand>
</feature>
<evidence type="ECO:0000256" key="5">
    <source>
        <dbReference type="ARBA" id="ARBA00022723"/>
    </source>
</evidence>
<dbReference type="GO" id="GO:0008299">
    <property type="term" value="P:isoprenoid biosynthetic process"/>
    <property type="evidence" value="ECO:0007669"/>
    <property type="project" value="UniProtKB-KW"/>
</dbReference>
<keyword evidence="6 10" id="KW-0460">Magnesium</keyword>
<dbReference type="RefSeq" id="WP_279528295.1">
    <property type="nucleotide sequence ID" value="NZ_CP122312.1"/>
</dbReference>
<dbReference type="EC" id="5.3.3.2" evidence="3 10"/>
<evidence type="ECO:0000256" key="7">
    <source>
        <dbReference type="ARBA" id="ARBA00023211"/>
    </source>
</evidence>
<keyword evidence="4 10" id="KW-0963">Cytoplasm</keyword>
<feature type="binding site" evidence="10">
    <location>
        <position position="143"/>
    </location>
    <ligand>
        <name>Mn(2+)</name>
        <dbReference type="ChEBI" id="CHEBI:29035"/>
    </ligand>
</feature>
<keyword evidence="14" id="KW-1185">Reference proteome</keyword>
<feature type="binding site" evidence="10">
    <location>
        <position position="59"/>
    </location>
    <ligand>
        <name>Mn(2+)</name>
        <dbReference type="ChEBI" id="CHEBI:29035"/>
    </ligand>
</feature>
<dbReference type="HAMAP" id="MF_00202">
    <property type="entry name" value="Idi"/>
    <property type="match status" value="1"/>
</dbReference>
<dbReference type="Gene3D" id="3.90.79.10">
    <property type="entry name" value="Nucleoside Triphosphate Pyrophosphohydrolase"/>
    <property type="match status" value="1"/>
</dbReference>
<dbReference type="EMBL" id="JBHTAR010000011">
    <property type="protein sequence ID" value="MFC7201551.1"/>
    <property type="molecule type" value="Genomic_DNA"/>
</dbReference>
<feature type="active site" evidence="10">
    <location>
        <position position="145"/>
    </location>
</feature>
<dbReference type="Proteomes" id="UP001596447">
    <property type="component" value="Unassembled WGS sequence"/>
</dbReference>
<accession>A0ABD5Z8R8</accession>
<evidence type="ECO:0000313" key="14">
    <source>
        <dbReference type="Proteomes" id="UP001596447"/>
    </source>
</evidence>
<comment type="subcellular location">
    <subcellularLocation>
        <location evidence="10">Cytoplasm</location>
    </subcellularLocation>
</comment>
<dbReference type="GO" id="GO:0050992">
    <property type="term" value="P:dimethylallyl diphosphate biosynthetic process"/>
    <property type="evidence" value="ECO:0007669"/>
    <property type="project" value="UniProtKB-UniRule"/>
</dbReference>